<feature type="transmembrane region" description="Helical" evidence="1">
    <location>
        <begin position="209"/>
        <end position="233"/>
    </location>
</feature>
<evidence type="ECO:0000313" key="2">
    <source>
        <dbReference type="EMBL" id="GIF77023.1"/>
    </source>
</evidence>
<feature type="transmembrane region" description="Helical" evidence="1">
    <location>
        <begin position="104"/>
        <end position="124"/>
    </location>
</feature>
<keyword evidence="1" id="KW-0472">Membrane</keyword>
<accession>A0ABQ4D0E8</accession>
<name>A0ABQ4D0E8_9ACTN</name>
<keyword evidence="1" id="KW-0812">Transmembrane</keyword>
<comment type="caution">
    <text evidence="2">The sequence shown here is derived from an EMBL/GenBank/DDBJ whole genome shotgun (WGS) entry which is preliminary data.</text>
</comment>
<dbReference type="RefSeq" id="WP_203717884.1">
    <property type="nucleotide sequence ID" value="NZ_BONE01000076.1"/>
</dbReference>
<dbReference type="EMBL" id="BONE01000076">
    <property type="protein sequence ID" value="GIF77023.1"/>
    <property type="molecule type" value="Genomic_DNA"/>
</dbReference>
<reference evidence="2 3" key="1">
    <citation type="submission" date="2021-01" db="EMBL/GenBank/DDBJ databases">
        <title>Whole genome shotgun sequence of Asanoa siamensis NBRC 107932.</title>
        <authorList>
            <person name="Komaki H."/>
            <person name="Tamura T."/>
        </authorList>
    </citation>
    <scope>NUCLEOTIDE SEQUENCE [LARGE SCALE GENOMIC DNA]</scope>
    <source>
        <strain evidence="2 3">NBRC 107932</strain>
    </source>
</reference>
<gene>
    <name evidence="2" type="ORF">Asi02nite_65410</name>
</gene>
<feature type="transmembrane region" description="Helical" evidence="1">
    <location>
        <begin position="130"/>
        <end position="150"/>
    </location>
</feature>
<organism evidence="2 3">
    <name type="scientific">Asanoa siamensis</name>
    <dbReference type="NCBI Taxonomy" id="926357"/>
    <lineage>
        <taxon>Bacteria</taxon>
        <taxon>Bacillati</taxon>
        <taxon>Actinomycetota</taxon>
        <taxon>Actinomycetes</taxon>
        <taxon>Micromonosporales</taxon>
        <taxon>Micromonosporaceae</taxon>
        <taxon>Asanoa</taxon>
    </lineage>
</organism>
<sequence length="263" mass="27773">MGELLDAALLVLRAHAAVLLPLAAALAVGEQFLLAPLREWAGFDLTDPFRYLDRHFGEVWTVLCVGAGLEAMIIAVLAAPAARAAGALLLGRPLDNRDAIDPRGLRPIATVALALFAGVVVATVSFAGPAWAVAFGFTVLAVPALVVDRVNPFRAIGRGAVLAVRSSGRGLWVVLVAYLTWWLIRILVGTVGGNLLYQLVPLRPEALGVLLFGMRVAVNTLAYAALACVAATLHLETRFRAEGLDIALGRAQGTEAHPLAVRR</sequence>
<keyword evidence="3" id="KW-1185">Reference proteome</keyword>
<evidence type="ECO:0000256" key="1">
    <source>
        <dbReference type="SAM" id="Phobius"/>
    </source>
</evidence>
<dbReference type="Proteomes" id="UP000604117">
    <property type="component" value="Unassembled WGS sequence"/>
</dbReference>
<feature type="transmembrane region" description="Helical" evidence="1">
    <location>
        <begin position="59"/>
        <end position="83"/>
    </location>
</feature>
<evidence type="ECO:0000313" key="3">
    <source>
        <dbReference type="Proteomes" id="UP000604117"/>
    </source>
</evidence>
<proteinExistence type="predicted"/>
<feature type="transmembrane region" description="Helical" evidence="1">
    <location>
        <begin position="171"/>
        <end position="197"/>
    </location>
</feature>
<keyword evidence="1" id="KW-1133">Transmembrane helix</keyword>
<protein>
    <submittedName>
        <fullName evidence="2">Uncharacterized protein</fullName>
    </submittedName>
</protein>